<accession>A0A6J5KYT6</accession>
<evidence type="ECO:0000256" key="2">
    <source>
        <dbReference type="SAM" id="MobiDB-lite"/>
    </source>
</evidence>
<protein>
    <submittedName>
        <fullName evidence="3">Uncharacterized protein</fullName>
    </submittedName>
</protein>
<reference evidence="3" key="1">
    <citation type="submission" date="2020-04" db="EMBL/GenBank/DDBJ databases">
        <authorList>
            <person name="Chiriac C."/>
            <person name="Salcher M."/>
            <person name="Ghai R."/>
            <person name="Kavagutti S V."/>
        </authorList>
    </citation>
    <scope>NUCLEOTIDE SEQUENCE</scope>
</reference>
<name>A0A6J5KYT6_9CAUD</name>
<evidence type="ECO:0000256" key="1">
    <source>
        <dbReference type="SAM" id="Coils"/>
    </source>
</evidence>
<feature type="region of interest" description="Disordered" evidence="2">
    <location>
        <begin position="105"/>
        <end position="127"/>
    </location>
</feature>
<feature type="coiled-coil region" evidence="1">
    <location>
        <begin position="157"/>
        <end position="184"/>
    </location>
</feature>
<gene>
    <name evidence="3" type="ORF">UFOVP74_36</name>
</gene>
<sequence>MIEDQLSDLVSPSVSQDLAKLRSDVKETLDVIIDASKKTKGAFDGISMSKDIAEMVGYMKQSADAAKDSTDAMNKLAASYKAQMEAARLAVQQEKAFVEVAKQDTEATKQKTEASKQATEASKAAAAARTAESKAALDNAKAQTEAAKQTEIQQRVTAALTKEKEKLQALLDKEAAQLAKQQSAYYQLNEQYKAAAKNAQNLGAEQALLQNKISSYNAGGIFSGTSSGDVSAAKARLEELSRILPSAQKGAMDLHQQLLNIDQAIGRSQRNVGNYNGAVMAMSQILREAPSFAYSTATGLLAISNNIPILVDEVNRLRAANDILRASGQKTVSIWSALGESLFSVPGLITLAVSAITIFAARMGQQAQKTNEAAKALEDYNKQIKDSEKNAVSNAQSEIVRVKTLTDIAANLNLSMKERIKAVDELQSRYPDYFKNLSKEKILHGDISDAVRKTTDEILANARVKAFEERINATQKRIFDLQESLAELNKQNPANGNVGADMIISGGTQPGIKQQEELAKQFEVRRKVITDEITDLTNKLNGYAAAVTRNAVDAGSAFLSAADKAEKSGNTIIKGLDEQREAAKRYISATIAQQKQEFELDAAKNKAIWEDDNRTLSDRLDALKLFEQDQIILAKLSAQEQIGVISEKLDTVNKKIAEYNAGNIRLNKYQLDALLTDRKTYGIELQRLTKELGVKEAEIIANNINTEEKIIKAGQRAFLTAEEKGLEDRLLDFDKAYNEEAKLLANQYLGKLISEEKFQKEMQKLKNKYQLISLNEQKAEYEYLLKYPQKLSEDQVKDITKKLDKVNSDITANTLDAAKLNGKRPNNPFGLDDDKYNQDVKVAEGVMGLYQQITKAMDARYEAEIAQIERRKQAMDAAATAEIDAINASGYSAAEKEKKIQSVKAQTALKDKEFIREENELKRKQAIADKAANIAQIIQKTALAVISAWALDGPAAPILAGLAAATGAAELATALATPIPQYEHGTRGNAHPGGLARVGEKSKPEAIFEPGKSPYVVDSDRIINLSRGAHVVPLTGSDVAAELAAMGMGHYPIAYTVGTDSNDSMAQWLNGSMQGMRGDIQELSDAILNKPVGGFVMKGGELWSYTAKRNGVTVHLGKRFS</sequence>
<feature type="coiled-coil region" evidence="1">
    <location>
        <begin position="464"/>
        <end position="532"/>
    </location>
</feature>
<dbReference type="EMBL" id="LR796196">
    <property type="protein sequence ID" value="CAB4126482.1"/>
    <property type="molecule type" value="Genomic_DNA"/>
</dbReference>
<keyword evidence="1" id="KW-0175">Coiled coil</keyword>
<organism evidence="3">
    <name type="scientific">uncultured Caudovirales phage</name>
    <dbReference type="NCBI Taxonomy" id="2100421"/>
    <lineage>
        <taxon>Viruses</taxon>
        <taxon>Duplodnaviria</taxon>
        <taxon>Heunggongvirae</taxon>
        <taxon>Uroviricota</taxon>
        <taxon>Caudoviricetes</taxon>
        <taxon>Peduoviridae</taxon>
        <taxon>Maltschvirus</taxon>
        <taxon>Maltschvirus maltsch</taxon>
    </lineage>
</organism>
<proteinExistence type="predicted"/>
<evidence type="ECO:0000313" key="3">
    <source>
        <dbReference type="EMBL" id="CAB4126482.1"/>
    </source>
</evidence>
<feature type="compositionally biased region" description="Low complexity" evidence="2">
    <location>
        <begin position="115"/>
        <end position="127"/>
    </location>
</feature>
<feature type="compositionally biased region" description="Basic and acidic residues" evidence="2">
    <location>
        <begin position="105"/>
        <end position="114"/>
    </location>
</feature>